<proteinExistence type="predicted"/>
<gene>
    <name evidence="1" type="ORF">g.2541</name>
</gene>
<protein>
    <submittedName>
        <fullName evidence="1">Uncharacterized protein</fullName>
    </submittedName>
</protein>
<sequence length="181" mass="21026">EKLSTRLAGKYMGFPRKCLQQYDKYFVKGTKLRRAYMGLALYAAEYKVRQLWSQGLAVVMDGYWLNQTAQVIAWMFSSRNLSLPAPGHRVYEWPEDLTMPDIIFYLKVPIRDTVQLPAWMSLVPEVYKRIKKPKVVVLEPKAGVDDTVAAMHKYMDGFLKDKCDLSCTTPWPESEHVAYEY</sequence>
<feature type="non-terminal residue" evidence="1">
    <location>
        <position position="1"/>
    </location>
</feature>
<reference evidence="1" key="1">
    <citation type="submission" date="2015-12" db="EMBL/GenBank/DDBJ databases">
        <title>De novo transcriptome assembly of four potential Pierce s Disease insect vectors from Arizona vineyards.</title>
        <authorList>
            <person name="Tassone E.E."/>
        </authorList>
    </citation>
    <scope>NUCLEOTIDE SEQUENCE</scope>
</reference>
<organism evidence="1">
    <name type="scientific">Clastoptera arizonana</name>
    <name type="common">Arizona spittle bug</name>
    <dbReference type="NCBI Taxonomy" id="38151"/>
    <lineage>
        <taxon>Eukaryota</taxon>
        <taxon>Metazoa</taxon>
        <taxon>Ecdysozoa</taxon>
        <taxon>Arthropoda</taxon>
        <taxon>Hexapoda</taxon>
        <taxon>Insecta</taxon>
        <taxon>Pterygota</taxon>
        <taxon>Neoptera</taxon>
        <taxon>Paraneoptera</taxon>
        <taxon>Hemiptera</taxon>
        <taxon>Auchenorrhyncha</taxon>
        <taxon>Cercopoidea</taxon>
        <taxon>Clastopteridae</taxon>
        <taxon>Clastoptera</taxon>
    </lineage>
</organism>
<dbReference type="AlphaFoldDB" id="A0A1B6D6F4"/>
<accession>A0A1B6D6F4</accession>
<evidence type="ECO:0000313" key="1">
    <source>
        <dbReference type="EMBL" id="JAS21264.1"/>
    </source>
</evidence>
<name>A0A1B6D6F4_9HEMI</name>
<dbReference type="EMBL" id="GEDC01016034">
    <property type="protein sequence ID" value="JAS21264.1"/>
    <property type="molecule type" value="Transcribed_RNA"/>
</dbReference>